<dbReference type="GO" id="GO:0020037">
    <property type="term" value="F:heme binding"/>
    <property type="evidence" value="ECO:0007669"/>
    <property type="project" value="InterPro"/>
</dbReference>
<evidence type="ECO:0000256" key="7">
    <source>
        <dbReference type="ARBA" id="ARBA00022692"/>
    </source>
</evidence>
<comment type="subcellular location">
    <subcellularLocation>
        <location evidence="1 17">Cell membrane</location>
        <topology evidence="1 17">Multi-pass membrane protein</topology>
    </subcellularLocation>
</comment>
<dbReference type="EMBL" id="DRWX01000259">
    <property type="protein sequence ID" value="HHM96651.1"/>
    <property type="molecule type" value="Genomic_DNA"/>
</dbReference>
<feature type="transmembrane region" description="Helical" evidence="17">
    <location>
        <begin position="163"/>
        <end position="186"/>
    </location>
</feature>
<keyword evidence="4 17" id="KW-1003">Cell membrane</keyword>
<feature type="transmembrane region" description="Helical" evidence="17">
    <location>
        <begin position="198"/>
        <end position="225"/>
    </location>
</feature>
<proteinExistence type="inferred from homology"/>
<dbReference type="Gene3D" id="1.10.287.70">
    <property type="match status" value="1"/>
</dbReference>
<evidence type="ECO:0000256" key="1">
    <source>
        <dbReference type="ARBA" id="ARBA00004651"/>
    </source>
</evidence>
<name>A0A7C5VUP7_THERO</name>
<keyword evidence="6 16" id="KW-0679">Respiratory chain</keyword>
<dbReference type="InterPro" id="IPR036927">
    <property type="entry name" value="Cyt_c_oxase-like_su1_sf"/>
</dbReference>
<evidence type="ECO:0000256" key="8">
    <source>
        <dbReference type="ARBA" id="ARBA00022723"/>
    </source>
</evidence>
<evidence type="ECO:0000256" key="13">
    <source>
        <dbReference type="ARBA" id="ARBA00023008"/>
    </source>
</evidence>
<evidence type="ECO:0000256" key="4">
    <source>
        <dbReference type="ARBA" id="ARBA00022475"/>
    </source>
</evidence>
<dbReference type="GO" id="GO:0005886">
    <property type="term" value="C:plasma membrane"/>
    <property type="evidence" value="ECO:0007669"/>
    <property type="project" value="UniProtKB-SubCell"/>
</dbReference>
<dbReference type="InterPro" id="IPR000883">
    <property type="entry name" value="Cyt_C_Oxase_1"/>
</dbReference>
<keyword evidence="13 17" id="KW-0186">Copper</keyword>
<keyword evidence="9" id="KW-1278">Translocase</keyword>
<evidence type="ECO:0000256" key="11">
    <source>
        <dbReference type="ARBA" id="ARBA00022989"/>
    </source>
</evidence>
<dbReference type="UniPathway" id="UPA00705"/>
<keyword evidence="12 17" id="KW-0408">Iron</keyword>
<dbReference type="GO" id="GO:0016491">
    <property type="term" value="F:oxidoreductase activity"/>
    <property type="evidence" value="ECO:0007669"/>
    <property type="project" value="UniProtKB-KW"/>
</dbReference>
<evidence type="ECO:0000256" key="9">
    <source>
        <dbReference type="ARBA" id="ARBA00022967"/>
    </source>
</evidence>
<dbReference type="InterPro" id="IPR023615">
    <property type="entry name" value="Cyt_c_Oxase_su1_BS"/>
</dbReference>
<sequence length="641" mass="71726">MAEAAIRLEQAEYRRSALVEWLTTVDHKKIGILYYWTSVIYLLLAGFLALLMRIQLAQPGMNFLGPKTYNEVMTMHGTMMIFAVAMPLNAAFFNLVVPLMIGARDVAFPRMNAFSYWSFLFGSLLMWSSFLFGHAPDAGWFGYANLSSSRLYSAGPGLDFWNLGLQVLGISSIAGALNFFVTIVNMRAPGMSLMRMPVYVWMVFITAILILLAFPSLTVGLFLIMFDRYFNTNFFNPVHGGDPVIWQHLFWIFGHPEVYILVLPPMGIISEILPTFTRKPLFGAPFVIFAGMAIAFLSFFVWAHHMFTVGLGPVPNALFAASTMLIGIPTGVKVFNWLATMWGGSIDFKTPMKFASAAVWLLMVGGVTGVMHATVPLDYQQQDSYFVVAHFHYIIFGVIVMGLLAATYYWFPKMYGRLLDERLGTWHFWTTFLGMNLTFFPMHFVGLDGMPRRYFTYSAETGWGTWNLVITVGAFILGLAQILLLVNVIKTMRQPATAPADPWDGRTLEWTIPSPPPAYNFAVIPTVKGRDNYWLEKYGDGHHVPAATDTSQRRATNQKHYDNPGHGTLPPGVHLPKPSWWPMIVSAGLTAMAAGMIMHGTETLGPLGFPVVGLGAFVVFFGLLGWHFEPAIEHQETHVHE</sequence>
<evidence type="ECO:0000256" key="17">
    <source>
        <dbReference type="RuleBase" id="RU363061"/>
    </source>
</evidence>
<keyword evidence="7 16" id="KW-0812">Transmembrane</keyword>
<comment type="catalytic activity">
    <reaction evidence="15 17">
        <text>4 Fe(II)-[cytochrome c] + O2 + 8 H(+)(in) = 4 Fe(III)-[cytochrome c] + 2 H2O + 4 H(+)(out)</text>
        <dbReference type="Rhea" id="RHEA:11436"/>
        <dbReference type="Rhea" id="RHEA-COMP:10350"/>
        <dbReference type="Rhea" id="RHEA-COMP:14399"/>
        <dbReference type="ChEBI" id="CHEBI:15377"/>
        <dbReference type="ChEBI" id="CHEBI:15378"/>
        <dbReference type="ChEBI" id="CHEBI:15379"/>
        <dbReference type="ChEBI" id="CHEBI:29033"/>
        <dbReference type="ChEBI" id="CHEBI:29034"/>
        <dbReference type="EC" id="7.1.1.9"/>
    </reaction>
</comment>
<evidence type="ECO:0000256" key="14">
    <source>
        <dbReference type="ARBA" id="ARBA00023136"/>
    </source>
</evidence>
<dbReference type="PANTHER" id="PTHR10422:SF18">
    <property type="entry name" value="CYTOCHROME C OXIDASE SUBUNIT 1"/>
    <property type="match status" value="1"/>
</dbReference>
<evidence type="ECO:0000313" key="19">
    <source>
        <dbReference type="EMBL" id="HHM96651.1"/>
    </source>
</evidence>
<dbReference type="InterPro" id="IPR014241">
    <property type="entry name" value="Cyt_c_oxidase_su1_bac"/>
</dbReference>
<reference evidence="19" key="1">
    <citation type="journal article" date="2020" name="mSystems">
        <title>Genome- and Community-Level Interaction Insights into Carbon Utilization and Element Cycling Functions of Hydrothermarchaeota in Hydrothermal Sediment.</title>
        <authorList>
            <person name="Zhou Z."/>
            <person name="Liu Y."/>
            <person name="Xu W."/>
            <person name="Pan J."/>
            <person name="Luo Z.H."/>
            <person name="Li M."/>
        </authorList>
    </citation>
    <scope>NUCLEOTIDE SEQUENCE [LARGE SCALE GENOMIC DNA]</scope>
    <source>
        <strain evidence="19">SpSt-1065</strain>
    </source>
</reference>
<keyword evidence="3 16" id="KW-0813">Transport</keyword>
<gene>
    <name evidence="19" type="primary">ctaD</name>
    <name evidence="19" type="ORF">ENM21_05505</name>
</gene>
<evidence type="ECO:0000256" key="12">
    <source>
        <dbReference type="ARBA" id="ARBA00023004"/>
    </source>
</evidence>
<feature type="transmembrane region" description="Helical" evidence="17">
    <location>
        <begin position="423"/>
        <end position="445"/>
    </location>
</feature>
<feature type="transmembrane region" description="Helical" evidence="17">
    <location>
        <begin position="607"/>
        <end position="626"/>
    </location>
</feature>
<evidence type="ECO:0000256" key="6">
    <source>
        <dbReference type="ARBA" id="ARBA00022660"/>
    </source>
</evidence>
<feature type="transmembrane region" description="Helical" evidence="17">
    <location>
        <begin position="391"/>
        <end position="411"/>
    </location>
</feature>
<dbReference type="GO" id="GO:0022904">
    <property type="term" value="P:respiratory electron transport chain"/>
    <property type="evidence" value="ECO:0007669"/>
    <property type="project" value="TreeGrafter"/>
</dbReference>
<dbReference type="FunFam" id="1.20.210.10:FF:000006">
    <property type="entry name" value="Cytochrome c oxidase subunit 1"/>
    <property type="match status" value="1"/>
</dbReference>
<comment type="caution">
    <text evidence="19">The sequence shown here is derived from an EMBL/GenBank/DDBJ whole genome shotgun (WGS) entry which is preliminary data.</text>
</comment>
<comment type="function">
    <text evidence="17">Cytochrome c oxidase is the component of the respiratory chain that catalyzes the reduction of oxygen to water. Subunits 1-3 form the functional core of the enzyme complex. CO I is the catalytic subunit of the enzyme. Electrons originating in cytochrome c are transferred via the copper A center of subunit 2 and heme A of subunit 1 to the bimetallic center formed by heme A3 and copper B.</text>
</comment>
<dbReference type="EC" id="7.1.1.9" evidence="17"/>
<keyword evidence="10 16" id="KW-0249">Electron transport</keyword>
<comment type="pathway">
    <text evidence="2 17">Energy metabolism; oxidative phosphorylation.</text>
</comment>
<dbReference type="PRINTS" id="PR01165">
    <property type="entry name" value="CYCOXIDASEI"/>
</dbReference>
<feature type="transmembrane region" description="Helical" evidence="17">
    <location>
        <begin position="33"/>
        <end position="56"/>
    </location>
</feature>
<protein>
    <recommendedName>
        <fullName evidence="17">Cytochrome c oxidase subunit 1</fullName>
        <ecNumber evidence="17">7.1.1.9</ecNumber>
    </recommendedName>
</protein>
<feature type="transmembrane region" description="Helical" evidence="17">
    <location>
        <begin position="465"/>
        <end position="486"/>
    </location>
</feature>
<evidence type="ECO:0000256" key="5">
    <source>
        <dbReference type="ARBA" id="ARBA00022617"/>
    </source>
</evidence>
<keyword evidence="14 17" id="KW-0472">Membrane</keyword>
<feature type="domain" description="Cytochrome oxidase subunit I profile" evidence="18">
    <location>
        <begin position="15"/>
        <end position="528"/>
    </location>
</feature>
<evidence type="ECO:0000256" key="16">
    <source>
        <dbReference type="RuleBase" id="RU000370"/>
    </source>
</evidence>
<evidence type="ECO:0000256" key="15">
    <source>
        <dbReference type="ARBA" id="ARBA00047816"/>
    </source>
</evidence>
<dbReference type="NCBIfam" id="TIGR02891">
    <property type="entry name" value="CtaD_CoxA"/>
    <property type="match status" value="1"/>
</dbReference>
<dbReference type="Pfam" id="PF00115">
    <property type="entry name" value="COX1"/>
    <property type="match status" value="1"/>
</dbReference>
<dbReference type="PROSITE" id="PS50855">
    <property type="entry name" value="COX1"/>
    <property type="match status" value="1"/>
</dbReference>
<keyword evidence="19" id="KW-0560">Oxidoreductase</keyword>
<feature type="transmembrane region" description="Helical" evidence="17">
    <location>
        <begin position="76"/>
        <end position="101"/>
    </location>
</feature>
<keyword evidence="8 17" id="KW-0479">Metal-binding</keyword>
<dbReference type="SUPFAM" id="SSF81442">
    <property type="entry name" value="Cytochrome c oxidase subunit I-like"/>
    <property type="match status" value="1"/>
</dbReference>
<dbReference type="AlphaFoldDB" id="A0A7C5VUP7"/>
<evidence type="ECO:0000256" key="3">
    <source>
        <dbReference type="ARBA" id="ARBA00022448"/>
    </source>
</evidence>
<organism evidence="19">
    <name type="scientific">Thermomicrobium roseum</name>
    <dbReference type="NCBI Taxonomy" id="500"/>
    <lineage>
        <taxon>Bacteria</taxon>
        <taxon>Pseudomonadati</taxon>
        <taxon>Thermomicrobiota</taxon>
        <taxon>Thermomicrobia</taxon>
        <taxon>Thermomicrobiales</taxon>
        <taxon>Thermomicrobiaceae</taxon>
        <taxon>Thermomicrobium</taxon>
    </lineage>
</organism>
<dbReference type="GO" id="GO:0015990">
    <property type="term" value="P:electron transport coupled proton transport"/>
    <property type="evidence" value="ECO:0007669"/>
    <property type="project" value="InterPro"/>
</dbReference>
<dbReference type="InterPro" id="IPR023616">
    <property type="entry name" value="Cyt_c_oxase-like_su1_dom"/>
</dbReference>
<feature type="transmembrane region" description="Helical" evidence="17">
    <location>
        <begin position="113"/>
        <end position="132"/>
    </location>
</feature>
<keyword evidence="5 16" id="KW-0349">Heme</keyword>
<dbReference type="GO" id="GO:0006119">
    <property type="term" value="P:oxidative phosphorylation"/>
    <property type="evidence" value="ECO:0007669"/>
    <property type="project" value="UniProtKB-UniPathway"/>
</dbReference>
<accession>A0A7C5VUP7</accession>
<feature type="transmembrane region" description="Helical" evidence="17">
    <location>
        <begin position="281"/>
        <end position="305"/>
    </location>
</feature>
<feature type="transmembrane region" description="Helical" evidence="17">
    <location>
        <begin position="245"/>
        <end position="269"/>
    </location>
</feature>
<feature type="transmembrane region" description="Helical" evidence="17">
    <location>
        <begin position="317"/>
        <end position="339"/>
    </location>
</feature>
<dbReference type="PROSITE" id="PS00077">
    <property type="entry name" value="COX1_CUB"/>
    <property type="match status" value="1"/>
</dbReference>
<dbReference type="GO" id="GO:0046872">
    <property type="term" value="F:metal ion binding"/>
    <property type="evidence" value="ECO:0007669"/>
    <property type="project" value="UniProtKB-KW"/>
</dbReference>
<feature type="transmembrane region" description="Helical" evidence="17">
    <location>
        <begin position="351"/>
        <end position="371"/>
    </location>
</feature>
<comment type="similarity">
    <text evidence="16">Belongs to the heme-copper respiratory oxidase family.</text>
</comment>
<dbReference type="PANTHER" id="PTHR10422">
    <property type="entry name" value="CYTOCHROME C OXIDASE SUBUNIT 1"/>
    <property type="match status" value="1"/>
</dbReference>
<evidence type="ECO:0000259" key="18">
    <source>
        <dbReference type="PROSITE" id="PS50855"/>
    </source>
</evidence>
<evidence type="ECO:0000256" key="10">
    <source>
        <dbReference type="ARBA" id="ARBA00022982"/>
    </source>
</evidence>
<dbReference type="GO" id="GO:0004129">
    <property type="term" value="F:cytochrome-c oxidase activity"/>
    <property type="evidence" value="ECO:0007669"/>
    <property type="project" value="UniProtKB-EC"/>
</dbReference>
<keyword evidence="11 17" id="KW-1133">Transmembrane helix</keyword>
<dbReference type="Gene3D" id="1.20.210.10">
    <property type="entry name" value="Cytochrome c oxidase-like, subunit I domain"/>
    <property type="match status" value="1"/>
</dbReference>
<evidence type="ECO:0000256" key="2">
    <source>
        <dbReference type="ARBA" id="ARBA00004673"/>
    </source>
</evidence>